<evidence type="ECO:0000256" key="2">
    <source>
        <dbReference type="SAM" id="Phobius"/>
    </source>
</evidence>
<evidence type="ECO:0000256" key="1">
    <source>
        <dbReference type="SAM" id="MobiDB-lite"/>
    </source>
</evidence>
<sequence>MAQAIKCSHCGAPLRDSKASTITCPFCGVTNRIHPTVGQTQVREAVRQILNERVQTAPPRKQPLAPVALIAGAVVMMGVAGVLAALLTRTPSPAPRVVTPRPVTPPVPPKPPEPPPPPAKKPWGQLMSLVADEQGDLLAVFNSTLVKIDPATMTAKWFTPFNRGSGNYAIVIPRGKNIAVVTDSVASFFDSASGEKTNDYQYKRGGILERACAAGPSQLLVDVLGEGVMRFDASTGKKAEWGPSCALKDKLACPASQRCGWSRFQNADYDCRYAVHVGKDAYRSCTSEDGKKRTLVIATGSKTWEHETDESVEAYFGVVGDVLLLGGYRAIVAFDKDSGEELWRKPANASTVFAGSKAVYFEHEGTLVAVNPVDGAEVQRLALRD</sequence>
<proteinExistence type="predicted"/>
<keyword evidence="2" id="KW-0472">Membrane</keyword>
<dbReference type="Pfam" id="PF13360">
    <property type="entry name" value="PQQ_2"/>
    <property type="match status" value="1"/>
</dbReference>
<dbReference type="Proteomes" id="UP000249061">
    <property type="component" value="Unassembled WGS sequence"/>
</dbReference>
<evidence type="ECO:0000259" key="3">
    <source>
        <dbReference type="Pfam" id="PF13360"/>
    </source>
</evidence>
<keyword evidence="2" id="KW-0812">Transmembrane</keyword>
<feature type="region of interest" description="Disordered" evidence="1">
    <location>
        <begin position="93"/>
        <end position="122"/>
    </location>
</feature>
<dbReference type="InterPro" id="IPR015943">
    <property type="entry name" value="WD40/YVTN_repeat-like_dom_sf"/>
</dbReference>
<dbReference type="EMBL" id="QFQP01000025">
    <property type="protein sequence ID" value="PZR08394.1"/>
    <property type="molecule type" value="Genomic_DNA"/>
</dbReference>
<dbReference type="SUPFAM" id="SSF50998">
    <property type="entry name" value="Quinoprotein alcohol dehydrogenase-like"/>
    <property type="match status" value="1"/>
</dbReference>
<gene>
    <name evidence="4" type="ORF">DI536_24755</name>
</gene>
<dbReference type="InterPro" id="IPR002372">
    <property type="entry name" value="PQQ_rpt_dom"/>
</dbReference>
<accession>A0A2W5UYB2</accession>
<dbReference type="AlphaFoldDB" id="A0A2W5UYB2"/>
<comment type="caution">
    <text evidence="4">The sequence shown here is derived from an EMBL/GenBank/DDBJ whole genome shotgun (WGS) entry which is preliminary data.</text>
</comment>
<name>A0A2W5UYB2_9BACT</name>
<feature type="transmembrane region" description="Helical" evidence="2">
    <location>
        <begin position="64"/>
        <end position="87"/>
    </location>
</feature>
<dbReference type="Gene3D" id="2.130.10.10">
    <property type="entry name" value="YVTN repeat-like/Quinoprotein amine dehydrogenase"/>
    <property type="match status" value="1"/>
</dbReference>
<evidence type="ECO:0000313" key="5">
    <source>
        <dbReference type="Proteomes" id="UP000249061"/>
    </source>
</evidence>
<evidence type="ECO:0000313" key="4">
    <source>
        <dbReference type="EMBL" id="PZR08394.1"/>
    </source>
</evidence>
<dbReference type="InterPro" id="IPR011047">
    <property type="entry name" value="Quinoprotein_ADH-like_sf"/>
</dbReference>
<protein>
    <recommendedName>
        <fullName evidence="3">Pyrrolo-quinoline quinone repeat domain-containing protein</fullName>
    </recommendedName>
</protein>
<reference evidence="4 5" key="1">
    <citation type="submission" date="2017-08" db="EMBL/GenBank/DDBJ databases">
        <title>Infants hospitalized years apart are colonized by the same room-sourced microbial strains.</title>
        <authorList>
            <person name="Brooks B."/>
            <person name="Olm M.R."/>
            <person name="Firek B.A."/>
            <person name="Baker R."/>
            <person name="Thomas B.C."/>
            <person name="Morowitz M.J."/>
            <person name="Banfield J.F."/>
        </authorList>
    </citation>
    <scope>NUCLEOTIDE SEQUENCE [LARGE SCALE GENOMIC DNA]</scope>
    <source>
        <strain evidence="4">S2_003_000_R2_14</strain>
    </source>
</reference>
<organism evidence="4 5">
    <name type="scientific">Archangium gephyra</name>
    <dbReference type="NCBI Taxonomy" id="48"/>
    <lineage>
        <taxon>Bacteria</taxon>
        <taxon>Pseudomonadati</taxon>
        <taxon>Myxococcota</taxon>
        <taxon>Myxococcia</taxon>
        <taxon>Myxococcales</taxon>
        <taxon>Cystobacterineae</taxon>
        <taxon>Archangiaceae</taxon>
        <taxon>Archangium</taxon>
    </lineage>
</organism>
<feature type="compositionally biased region" description="Pro residues" evidence="1">
    <location>
        <begin position="102"/>
        <end position="120"/>
    </location>
</feature>
<feature type="domain" description="Pyrrolo-quinoline quinone repeat" evidence="3">
    <location>
        <begin position="298"/>
        <end position="377"/>
    </location>
</feature>
<keyword evidence="2" id="KW-1133">Transmembrane helix</keyword>